<evidence type="ECO:0000256" key="1">
    <source>
        <dbReference type="ARBA" id="ARBA00001941"/>
    </source>
</evidence>
<feature type="binding site" evidence="13">
    <location>
        <position position="126"/>
    </location>
    <ligand>
        <name>NADPH</name>
        <dbReference type="ChEBI" id="CHEBI:57783"/>
    </ligand>
</feature>
<evidence type="ECO:0000256" key="4">
    <source>
        <dbReference type="ARBA" id="ARBA00012366"/>
    </source>
</evidence>
<dbReference type="EMBL" id="JGVK01000006">
    <property type="protein sequence ID" value="KEY91509.1"/>
    <property type="molecule type" value="Genomic_DNA"/>
</dbReference>
<feature type="binding site" evidence="13">
    <location>
        <position position="125"/>
    </location>
    <ligand>
        <name>1-deoxy-D-xylulose 5-phosphate</name>
        <dbReference type="ChEBI" id="CHEBI:57792"/>
    </ligand>
</feature>
<dbReference type="NCBIfam" id="TIGR00243">
    <property type="entry name" value="Dxr"/>
    <property type="match status" value="1"/>
</dbReference>
<dbReference type="GO" id="GO:0030604">
    <property type="term" value="F:1-deoxy-D-xylulose-5-phosphate reductoisomerase activity"/>
    <property type="evidence" value="ECO:0007669"/>
    <property type="project" value="UniProtKB-UniRule"/>
</dbReference>
<evidence type="ECO:0000256" key="8">
    <source>
        <dbReference type="ARBA" id="ARBA00023211"/>
    </source>
</evidence>
<dbReference type="SUPFAM" id="SSF55347">
    <property type="entry name" value="Glyceraldehyde-3-phosphate dehydrogenase-like, C-terminal domain"/>
    <property type="match status" value="1"/>
</dbReference>
<dbReference type="GO" id="GO:0030145">
    <property type="term" value="F:manganese ion binding"/>
    <property type="evidence" value="ECO:0007669"/>
    <property type="project" value="TreeGrafter"/>
</dbReference>
<protein>
    <recommendedName>
        <fullName evidence="12 13">1-deoxy-D-xylulose 5-phosphate reductoisomerase</fullName>
        <shortName evidence="13">DXP reductoisomerase</shortName>
        <ecNumber evidence="4 13">1.1.1.267</ecNumber>
    </recommendedName>
    <alternativeName>
        <fullName evidence="13">1-deoxyxylulose-5-phosphate reductoisomerase</fullName>
    </alternativeName>
    <alternativeName>
        <fullName evidence="13">2-C-methyl-D-erythritol 4-phosphate synthase</fullName>
    </alternativeName>
</protein>
<evidence type="ECO:0000259" key="15">
    <source>
        <dbReference type="Pfam" id="PF08436"/>
    </source>
</evidence>
<evidence type="ECO:0000256" key="9">
    <source>
        <dbReference type="ARBA" id="ARBA00023229"/>
    </source>
</evidence>
<comment type="pathway">
    <text evidence="2 13">Isoprenoid biosynthesis; isopentenyl diphosphate biosynthesis via DXP pathway; isopentenyl diphosphate from 1-deoxy-D-xylulose 5-phosphate: step 1/6.</text>
</comment>
<evidence type="ECO:0000256" key="5">
    <source>
        <dbReference type="ARBA" id="ARBA00022723"/>
    </source>
</evidence>
<feature type="binding site" evidence="13">
    <location>
        <position position="231"/>
    </location>
    <ligand>
        <name>Mn(2+)</name>
        <dbReference type="ChEBI" id="CHEBI:29035"/>
    </ligand>
</feature>
<dbReference type="FunFam" id="3.40.50.720:FF:000045">
    <property type="entry name" value="1-deoxy-D-xylulose 5-phosphate reductoisomerase"/>
    <property type="match status" value="1"/>
</dbReference>
<feature type="binding site" evidence="13">
    <location>
        <position position="215"/>
    </location>
    <ligand>
        <name>NADPH</name>
        <dbReference type="ChEBI" id="CHEBI:57783"/>
    </ligand>
</feature>
<evidence type="ECO:0000256" key="13">
    <source>
        <dbReference type="HAMAP-Rule" id="MF_00183"/>
    </source>
</evidence>
<dbReference type="OrthoDB" id="9806546at2"/>
<keyword evidence="13" id="KW-0460">Magnesium</keyword>
<feature type="binding site" evidence="13">
    <location>
        <position position="227"/>
    </location>
    <ligand>
        <name>1-deoxy-D-xylulose 5-phosphate</name>
        <dbReference type="ChEBI" id="CHEBI:57792"/>
    </ligand>
</feature>
<evidence type="ECO:0000256" key="3">
    <source>
        <dbReference type="ARBA" id="ARBA00006825"/>
    </source>
</evidence>
<feature type="domain" description="1-deoxy-D-xylulose 5-phosphate reductoisomerase C-terminal" evidence="15">
    <location>
        <begin position="146"/>
        <end position="239"/>
    </location>
</feature>
<keyword evidence="6 13" id="KW-0521">NADP</keyword>
<keyword evidence="5 13" id="KW-0479">Metal-binding</keyword>
<feature type="binding site" evidence="13">
    <location>
        <position position="38"/>
    </location>
    <ligand>
        <name>NADPH</name>
        <dbReference type="ChEBI" id="CHEBI:57783"/>
    </ligand>
</feature>
<feature type="binding site" evidence="13">
    <location>
        <position position="12"/>
    </location>
    <ligand>
        <name>NADPH</name>
        <dbReference type="ChEBI" id="CHEBI:57783"/>
    </ligand>
</feature>
<dbReference type="PIRSF" id="PIRSF006205">
    <property type="entry name" value="Dxp_reductismrs"/>
    <property type="match status" value="1"/>
</dbReference>
<keyword evidence="7 13" id="KW-0560">Oxidoreductase</keyword>
<dbReference type="NCBIfam" id="NF003938">
    <property type="entry name" value="PRK05447.1-1"/>
    <property type="match status" value="1"/>
</dbReference>
<feature type="binding site" evidence="13">
    <location>
        <position position="228"/>
    </location>
    <ligand>
        <name>1-deoxy-D-xylulose 5-phosphate</name>
        <dbReference type="ChEBI" id="CHEBI:57792"/>
    </ligand>
</feature>
<dbReference type="NCBIfam" id="NF009114">
    <property type="entry name" value="PRK12464.1"/>
    <property type="match status" value="1"/>
</dbReference>
<gene>
    <name evidence="13 17" type="primary">dxr</name>
    <name evidence="17" type="ORF">CF67_14130</name>
</gene>
<dbReference type="InterPro" id="IPR026877">
    <property type="entry name" value="DXPR_C"/>
</dbReference>
<dbReference type="SUPFAM" id="SSF51735">
    <property type="entry name" value="NAD(P)-binding Rossmann-fold domains"/>
    <property type="match status" value="1"/>
</dbReference>
<dbReference type="STRING" id="1179155.CF67_14130"/>
<feature type="binding site" evidence="13">
    <location>
        <position position="222"/>
    </location>
    <ligand>
        <name>1-deoxy-D-xylulose 5-phosphate</name>
        <dbReference type="ChEBI" id="CHEBI:57792"/>
    </ligand>
</feature>
<evidence type="ECO:0000259" key="16">
    <source>
        <dbReference type="Pfam" id="PF13288"/>
    </source>
</evidence>
<feature type="binding site" evidence="13">
    <location>
        <position position="231"/>
    </location>
    <ligand>
        <name>1-deoxy-D-xylulose 5-phosphate</name>
        <dbReference type="ChEBI" id="CHEBI:57792"/>
    </ligand>
</feature>
<keyword evidence="9 13" id="KW-0414">Isoprene biosynthesis</keyword>
<evidence type="ECO:0000256" key="7">
    <source>
        <dbReference type="ARBA" id="ARBA00023002"/>
    </source>
</evidence>
<dbReference type="FunFam" id="1.10.1740.10:FF:000004">
    <property type="entry name" value="1-deoxy-D-xylulose 5-phosphate reductoisomerase"/>
    <property type="match status" value="1"/>
</dbReference>
<dbReference type="EC" id="1.1.1.267" evidence="4 13"/>
<keyword evidence="18" id="KW-1185">Reference proteome</keyword>
<feature type="binding site" evidence="13">
    <location>
        <position position="186"/>
    </location>
    <ligand>
        <name>1-deoxy-D-xylulose 5-phosphate</name>
        <dbReference type="ChEBI" id="CHEBI:57792"/>
    </ligand>
</feature>
<reference evidence="17 18" key="1">
    <citation type="submission" date="2014-03" db="EMBL/GenBank/DDBJ databases">
        <title>Selection and divergence in the genomes of co-occurring obligate luminous symbionts with specific hosts.</title>
        <authorList>
            <person name="Hendry T.A."/>
            <person name="de Wet J.R."/>
            <person name="Dunlap P.V."/>
        </authorList>
    </citation>
    <scope>NUCLEOTIDE SEQUENCE [LARGE SCALE GENOMIC DNA]</scope>
    <source>
        <strain evidence="17 18">Ppalp.1</strain>
    </source>
</reference>
<dbReference type="GO" id="GO:0051484">
    <property type="term" value="P:isopentenyl diphosphate biosynthetic process, methylerythritol 4-phosphate pathway involved in terpenoid biosynthetic process"/>
    <property type="evidence" value="ECO:0007669"/>
    <property type="project" value="UniProtKB-ARBA"/>
</dbReference>
<organism evidence="17 18">
    <name type="scientific">Candidatus Photodesmus blepharonis</name>
    <dbReference type="NCBI Taxonomy" id="1179155"/>
    <lineage>
        <taxon>Bacteria</taxon>
        <taxon>Pseudomonadati</taxon>
        <taxon>Pseudomonadota</taxon>
        <taxon>Gammaproteobacteria</taxon>
        <taxon>Vibrionales</taxon>
        <taxon>Vibrionaceae</taxon>
        <taxon>Candidatus Photodesmus</taxon>
    </lineage>
</organism>
<comment type="caution">
    <text evidence="17">The sequence shown here is derived from an EMBL/GenBank/DDBJ whole genome shotgun (WGS) entry which is preliminary data.</text>
</comment>
<sequence>MNKLTILGATGSIGSKTLEVVEKNLQHFSIFALVADTNVQKMLQFCLKWKPRYAVMSSDNAAFLLKKELASFELNTEVLSGTEGMCYVASIDEVDIVMAAIVGVSGVIPTMAAVRAGKRILLANKEALVMSGRLFMDAVSQYGAELLPVDSEHSAIFQCLPNDLQTKLGSCDLETYGVQEILLTASGGPFRYTSLAALKNMTPTQALKHPNWSMGKKISVDSATMMNKGLEFIEAKWLFNASQSQLKVIIHPQSIIHSMVQYRDGSVLAQMGKSDMAIPIGLALFYPKRVDVGAVTLDFSKMRELTFIEPDYARYPCLKLAIDACSEGQHLTTVLNAANEITVDAFLNKRLRFTDIALVNELVMSRVCAIDTHSSYSSHTLETLFELDEMSRRLAHEIICGRSL</sequence>
<evidence type="ECO:0000313" key="17">
    <source>
        <dbReference type="EMBL" id="KEY91509.1"/>
    </source>
</evidence>
<evidence type="ECO:0000256" key="11">
    <source>
        <dbReference type="ARBA" id="ARBA00054845"/>
    </source>
</evidence>
<comment type="caution">
    <text evidence="13">Lacks conserved residue(s) required for the propagation of feature annotation.</text>
</comment>
<name>A0A084CNY0_9GAMM</name>
<comment type="catalytic activity">
    <reaction evidence="10">
        <text>2-C-methyl-D-erythritol 4-phosphate + NADP(+) = 1-deoxy-D-xylulose 5-phosphate + NADPH + H(+)</text>
        <dbReference type="Rhea" id="RHEA:13717"/>
        <dbReference type="ChEBI" id="CHEBI:15378"/>
        <dbReference type="ChEBI" id="CHEBI:57783"/>
        <dbReference type="ChEBI" id="CHEBI:57792"/>
        <dbReference type="ChEBI" id="CHEBI:58262"/>
        <dbReference type="ChEBI" id="CHEBI:58349"/>
        <dbReference type="EC" id="1.1.1.267"/>
    </reaction>
    <physiologicalReaction direction="right-to-left" evidence="10">
        <dbReference type="Rhea" id="RHEA:13719"/>
    </physiologicalReaction>
</comment>
<accession>A0A084CNY0</accession>
<dbReference type="GO" id="GO:0070402">
    <property type="term" value="F:NADPH binding"/>
    <property type="evidence" value="ECO:0007669"/>
    <property type="project" value="InterPro"/>
</dbReference>
<dbReference type="Pfam" id="PF08436">
    <property type="entry name" value="DXP_redisom_C"/>
    <property type="match status" value="1"/>
</dbReference>
<evidence type="ECO:0000313" key="18">
    <source>
        <dbReference type="Proteomes" id="UP000053784"/>
    </source>
</evidence>
<evidence type="ECO:0000256" key="6">
    <source>
        <dbReference type="ARBA" id="ARBA00022857"/>
    </source>
</evidence>
<feature type="domain" description="1-deoxy-D-xylulose 5-phosphate reductoisomerase N-terminal" evidence="14">
    <location>
        <begin position="4"/>
        <end position="132"/>
    </location>
</feature>
<feature type="binding site" evidence="13">
    <location>
        <position position="11"/>
    </location>
    <ligand>
        <name>NADPH</name>
        <dbReference type="ChEBI" id="CHEBI:57783"/>
    </ligand>
</feature>
<feature type="domain" description="DXP reductoisomerase C-terminal" evidence="16">
    <location>
        <begin position="271"/>
        <end position="393"/>
    </location>
</feature>
<feature type="binding site" evidence="13">
    <location>
        <position position="124"/>
    </location>
    <ligand>
        <name>NADPH</name>
        <dbReference type="ChEBI" id="CHEBI:57783"/>
    </ligand>
</feature>
<dbReference type="Pfam" id="PF02670">
    <property type="entry name" value="DXP_reductoisom"/>
    <property type="match status" value="1"/>
</dbReference>
<comment type="similarity">
    <text evidence="3 13">Belongs to the DXR family.</text>
</comment>
<dbReference type="InterPro" id="IPR036291">
    <property type="entry name" value="NAD(P)-bd_dom_sf"/>
</dbReference>
<dbReference type="InterPro" id="IPR013512">
    <property type="entry name" value="DXP_reductoisomerase_N"/>
</dbReference>
<comment type="cofactor">
    <cofactor evidence="13">
        <name>Mg(2+)</name>
        <dbReference type="ChEBI" id="CHEBI:18420"/>
    </cofactor>
    <cofactor evidence="13">
        <name>Mn(2+)</name>
        <dbReference type="ChEBI" id="CHEBI:29035"/>
    </cofactor>
</comment>
<dbReference type="Gene3D" id="3.40.50.720">
    <property type="entry name" value="NAD(P)-binding Rossmann-like Domain"/>
    <property type="match status" value="1"/>
</dbReference>
<dbReference type="Proteomes" id="UP000053784">
    <property type="component" value="Unassembled WGS sequence"/>
</dbReference>
<proteinExistence type="inferred from homology"/>
<comment type="cofactor">
    <cofactor evidence="1">
        <name>Co(2+)</name>
        <dbReference type="ChEBI" id="CHEBI:48828"/>
    </cofactor>
</comment>
<dbReference type="Gene3D" id="1.10.1740.10">
    <property type="match status" value="1"/>
</dbReference>
<dbReference type="UniPathway" id="UPA00056">
    <property type="reaction ID" value="UER00092"/>
</dbReference>
<evidence type="ECO:0000259" key="14">
    <source>
        <dbReference type="Pfam" id="PF02670"/>
    </source>
</evidence>
<evidence type="ECO:0000256" key="12">
    <source>
        <dbReference type="ARBA" id="ARBA00071224"/>
    </source>
</evidence>
<dbReference type="AlphaFoldDB" id="A0A084CNY0"/>
<feature type="binding site" evidence="13">
    <location>
        <position position="209"/>
    </location>
    <ligand>
        <name>1-deoxy-D-xylulose 5-phosphate</name>
        <dbReference type="ChEBI" id="CHEBI:57792"/>
    </ligand>
</feature>
<comment type="function">
    <text evidence="11 13">Catalyzes the NADPH-dependent rearrangement and reduction of 1-deoxy-D-xylulose-5-phosphate (DXP) to 2-C-methyl-D-erythritol 4-phosphate (MEP).</text>
</comment>
<dbReference type="SUPFAM" id="SSF69055">
    <property type="entry name" value="1-deoxy-D-xylulose-5-phosphate reductoisomerase, C-terminal domain"/>
    <property type="match status" value="1"/>
</dbReference>
<feature type="binding site" evidence="13">
    <location>
        <position position="152"/>
    </location>
    <ligand>
        <name>Mn(2+)</name>
        <dbReference type="ChEBI" id="CHEBI:29035"/>
    </ligand>
</feature>
<dbReference type="InterPro" id="IPR003821">
    <property type="entry name" value="DXP_reductoisomerase"/>
</dbReference>
<dbReference type="HAMAP" id="MF_00183">
    <property type="entry name" value="DXP_reductoisom"/>
    <property type="match status" value="1"/>
</dbReference>
<dbReference type="PANTHER" id="PTHR30525:SF0">
    <property type="entry name" value="1-DEOXY-D-XYLULOSE 5-PHOSPHATE REDUCTOISOMERASE, CHLOROPLASTIC"/>
    <property type="match status" value="1"/>
</dbReference>
<dbReference type="Pfam" id="PF13288">
    <property type="entry name" value="DXPR_C"/>
    <property type="match status" value="1"/>
</dbReference>
<dbReference type="PANTHER" id="PTHR30525">
    <property type="entry name" value="1-DEOXY-D-XYLULOSE 5-PHOSPHATE REDUCTOISOMERASE"/>
    <property type="match status" value="1"/>
</dbReference>
<dbReference type="eggNOG" id="COG0743">
    <property type="taxonomic scope" value="Bacteria"/>
</dbReference>
<dbReference type="InterPro" id="IPR013644">
    <property type="entry name" value="DXP_reductoisomerase_C"/>
</dbReference>
<dbReference type="InterPro" id="IPR036169">
    <property type="entry name" value="DXPR_C_sf"/>
</dbReference>
<feature type="binding site" evidence="13">
    <location>
        <position position="150"/>
    </location>
    <ligand>
        <name>Mn(2+)</name>
        <dbReference type="ChEBI" id="CHEBI:29035"/>
    </ligand>
</feature>
<keyword evidence="8 13" id="KW-0464">Manganese</keyword>
<feature type="binding site" evidence="13">
    <location>
        <position position="10"/>
    </location>
    <ligand>
        <name>NADPH</name>
        <dbReference type="ChEBI" id="CHEBI:57783"/>
    </ligand>
</feature>
<dbReference type="GO" id="GO:0016853">
    <property type="term" value="F:isomerase activity"/>
    <property type="evidence" value="ECO:0007669"/>
    <property type="project" value="UniProtKB-KW"/>
</dbReference>
<evidence type="ECO:0000256" key="2">
    <source>
        <dbReference type="ARBA" id="ARBA00005094"/>
    </source>
</evidence>
<feature type="binding site" evidence="13">
    <location>
        <position position="151"/>
    </location>
    <ligand>
        <name>1-deoxy-D-xylulose 5-phosphate</name>
        <dbReference type="ChEBI" id="CHEBI:57792"/>
    </ligand>
</feature>
<feature type="binding site" evidence="13">
    <location>
        <position position="13"/>
    </location>
    <ligand>
        <name>NADPH</name>
        <dbReference type="ChEBI" id="CHEBI:57783"/>
    </ligand>
</feature>
<keyword evidence="17" id="KW-0413">Isomerase</keyword>
<dbReference type="RefSeq" id="WP_034413372.1">
    <property type="nucleotide sequence ID" value="NZ_JGVK01000006.1"/>
</dbReference>
<feature type="binding site" evidence="13">
    <location>
        <position position="152"/>
    </location>
    <ligand>
        <name>1-deoxy-D-xylulose 5-phosphate</name>
        <dbReference type="ChEBI" id="CHEBI:57792"/>
    </ligand>
</feature>
<evidence type="ECO:0000256" key="10">
    <source>
        <dbReference type="ARBA" id="ARBA00048543"/>
    </source>
</evidence>